<protein>
    <submittedName>
        <fullName evidence="1">Uncharacterized protein</fullName>
    </submittedName>
</protein>
<dbReference type="EMBL" id="CABPRJ010001432">
    <property type="protein sequence ID" value="VVC36346.1"/>
    <property type="molecule type" value="Genomic_DNA"/>
</dbReference>
<gene>
    <name evidence="1" type="ORF">CINCED_3A003135</name>
</gene>
<name>A0A5E4MVM9_9HEMI</name>
<dbReference type="AlphaFoldDB" id="A0A5E4MVM9"/>
<proteinExistence type="predicted"/>
<sequence>MAGEFLNETVQMSDANDGSTKIVPKIHCLGGKGPMSFMTTMQNGFHLPCVSGREEKFKPKANLSTYSCPMETKTVMTYGLFIRTGRWL</sequence>
<accession>A0A5E4MVM9</accession>
<reference evidence="1 2" key="1">
    <citation type="submission" date="2019-08" db="EMBL/GenBank/DDBJ databases">
        <authorList>
            <person name="Alioto T."/>
            <person name="Alioto T."/>
            <person name="Gomez Garrido J."/>
        </authorList>
    </citation>
    <scope>NUCLEOTIDE SEQUENCE [LARGE SCALE GENOMIC DNA]</scope>
</reference>
<keyword evidence="2" id="KW-1185">Reference proteome</keyword>
<organism evidence="1 2">
    <name type="scientific">Cinara cedri</name>
    <dbReference type="NCBI Taxonomy" id="506608"/>
    <lineage>
        <taxon>Eukaryota</taxon>
        <taxon>Metazoa</taxon>
        <taxon>Ecdysozoa</taxon>
        <taxon>Arthropoda</taxon>
        <taxon>Hexapoda</taxon>
        <taxon>Insecta</taxon>
        <taxon>Pterygota</taxon>
        <taxon>Neoptera</taxon>
        <taxon>Paraneoptera</taxon>
        <taxon>Hemiptera</taxon>
        <taxon>Sternorrhyncha</taxon>
        <taxon>Aphidomorpha</taxon>
        <taxon>Aphidoidea</taxon>
        <taxon>Aphididae</taxon>
        <taxon>Lachninae</taxon>
        <taxon>Cinara</taxon>
    </lineage>
</organism>
<evidence type="ECO:0000313" key="2">
    <source>
        <dbReference type="Proteomes" id="UP000325440"/>
    </source>
</evidence>
<dbReference type="Proteomes" id="UP000325440">
    <property type="component" value="Unassembled WGS sequence"/>
</dbReference>
<evidence type="ECO:0000313" key="1">
    <source>
        <dbReference type="EMBL" id="VVC36346.1"/>
    </source>
</evidence>